<dbReference type="EMBL" id="JAACJO010000004">
    <property type="protein sequence ID" value="KAF5359543.1"/>
    <property type="molecule type" value="Genomic_DNA"/>
</dbReference>
<feature type="compositionally biased region" description="Low complexity" evidence="1">
    <location>
        <begin position="68"/>
        <end position="90"/>
    </location>
</feature>
<keyword evidence="3" id="KW-1185">Reference proteome</keyword>
<sequence length="90" mass="9339">MSTPNPPPVRYRFVIALPPELSPLPNASELPPVPFERDTQPIARRGGSGTTNFGPGVGSSQAPPPTVQPSTVPSSTMLPSTTSTSTQGSR</sequence>
<proteinExistence type="predicted"/>
<organism evidence="2 3">
    <name type="scientific">Leucocoprinus leucothites</name>
    <dbReference type="NCBI Taxonomy" id="201217"/>
    <lineage>
        <taxon>Eukaryota</taxon>
        <taxon>Fungi</taxon>
        <taxon>Dikarya</taxon>
        <taxon>Basidiomycota</taxon>
        <taxon>Agaricomycotina</taxon>
        <taxon>Agaricomycetes</taxon>
        <taxon>Agaricomycetidae</taxon>
        <taxon>Agaricales</taxon>
        <taxon>Agaricineae</taxon>
        <taxon>Agaricaceae</taxon>
        <taxon>Leucocoprinus</taxon>
    </lineage>
</organism>
<protein>
    <submittedName>
        <fullName evidence="2">Uncharacterized protein</fullName>
    </submittedName>
</protein>
<evidence type="ECO:0000313" key="3">
    <source>
        <dbReference type="Proteomes" id="UP000559027"/>
    </source>
</evidence>
<evidence type="ECO:0000313" key="2">
    <source>
        <dbReference type="EMBL" id="KAF5359543.1"/>
    </source>
</evidence>
<feature type="region of interest" description="Disordered" evidence="1">
    <location>
        <begin position="19"/>
        <end position="90"/>
    </location>
</feature>
<gene>
    <name evidence="2" type="ORF">D9756_003405</name>
</gene>
<reference evidence="2 3" key="1">
    <citation type="journal article" date="2020" name="ISME J.">
        <title>Uncovering the hidden diversity of litter-decomposition mechanisms in mushroom-forming fungi.</title>
        <authorList>
            <person name="Floudas D."/>
            <person name="Bentzer J."/>
            <person name="Ahren D."/>
            <person name="Johansson T."/>
            <person name="Persson P."/>
            <person name="Tunlid A."/>
        </authorList>
    </citation>
    <scope>NUCLEOTIDE SEQUENCE [LARGE SCALE GENOMIC DNA]</scope>
    <source>
        <strain evidence="2 3">CBS 146.42</strain>
    </source>
</reference>
<comment type="caution">
    <text evidence="2">The sequence shown here is derived from an EMBL/GenBank/DDBJ whole genome shotgun (WGS) entry which is preliminary data.</text>
</comment>
<dbReference type="OrthoDB" id="10449028at2759"/>
<dbReference type="AlphaFoldDB" id="A0A8H5LJN9"/>
<name>A0A8H5LJN9_9AGAR</name>
<accession>A0A8H5LJN9</accession>
<evidence type="ECO:0000256" key="1">
    <source>
        <dbReference type="SAM" id="MobiDB-lite"/>
    </source>
</evidence>
<dbReference type="Proteomes" id="UP000559027">
    <property type="component" value="Unassembled WGS sequence"/>
</dbReference>